<evidence type="ECO:0000313" key="3">
    <source>
        <dbReference type="Proteomes" id="UP001241747"/>
    </source>
</evidence>
<dbReference type="InterPro" id="IPR000792">
    <property type="entry name" value="Tscrpt_reg_LuxR_C"/>
</dbReference>
<dbReference type="SUPFAM" id="SSF46894">
    <property type="entry name" value="C-terminal effector domain of the bipartite response regulators"/>
    <property type="match status" value="1"/>
</dbReference>
<comment type="caution">
    <text evidence="2">The sequence shown here is derived from an EMBL/GenBank/DDBJ whole genome shotgun (WGS) entry which is preliminary data.</text>
</comment>
<proteinExistence type="predicted"/>
<sequence>MAEIDLLEVIEQLYGAALQPEQWPQALERMSGAFGAVGTSMVPLGMDTVMRSLVSPDLVDVQADYERLWWRHDTPGQRIVARGMRPGTTGSDRMVMNEEEVRRDPFYREFLWRHGIGEILAALVGGRDGRLVSVAVHRPLARERFQQDEIARMARLSAHIGRAVSITTTLVEARRLSSDLADAVDRLAWGVLLLDGDGAVRHVNAVAERLLGDGLTVSARRARAAHAQDDARLQRAIGAALPGSGGMPARGVLIRRPSGRPALYAEAVPVRPRCEALEVITFGAGGAMLLVRDLGASVPNLTQHLCDLGLTPAEARLADAIGRGGRLREIADAQRISYETARSHLRSIFIKLGIGRQTELVAILSRLEAVTSP</sequence>
<dbReference type="Gene3D" id="1.10.10.10">
    <property type="entry name" value="Winged helix-like DNA-binding domain superfamily/Winged helix DNA-binding domain"/>
    <property type="match status" value="1"/>
</dbReference>
<gene>
    <name evidence="2" type="ORF">QOZ94_000537</name>
</gene>
<dbReference type="GO" id="GO:0003677">
    <property type="term" value="F:DNA binding"/>
    <property type="evidence" value="ECO:0007669"/>
    <property type="project" value="UniProtKB-KW"/>
</dbReference>
<feature type="domain" description="HTH luxR-type" evidence="1">
    <location>
        <begin position="307"/>
        <end position="364"/>
    </location>
</feature>
<protein>
    <submittedName>
        <fullName evidence="2">DNA-binding CsgD family transcriptional regulator</fullName>
    </submittedName>
</protein>
<evidence type="ECO:0000259" key="1">
    <source>
        <dbReference type="SMART" id="SM00421"/>
    </source>
</evidence>
<accession>A0ABU0L9E3</accession>
<dbReference type="Proteomes" id="UP001241747">
    <property type="component" value="Unassembled WGS sequence"/>
</dbReference>
<organism evidence="2 3">
    <name type="scientific">Xanthobacter agilis</name>
    <dbReference type="NCBI Taxonomy" id="47492"/>
    <lineage>
        <taxon>Bacteria</taxon>
        <taxon>Pseudomonadati</taxon>
        <taxon>Pseudomonadota</taxon>
        <taxon>Alphaproteobacteria</taxon>
        <taxon>Hyphomicrobiales</taxon>
        <taxon>Xanthobacteraceae</taxon>
        <taxon>Xanthobacter</taxon>
    </lineage>
</organism>
<evidence type="ECO:0000313" key="2">
    <source>
        <dbReference type="EMBL" id="MDQ0503767.1"/>
    </source>
</evidence>
<dbReference type="EMBL" id="JAUSVY010000001">
    <property type="protein sequence ID" value="MDQ0503767.1"/>
    <property type="molecule type" value="Genomic_DNA"/>
</dbReference>
<keyword evidence="2" id="KW-0238">DNA-binding</keyword>
<dbReference type="InterPro" id="IPR036388">
    <property type="entry name" value="WH-like_DNA-bd_sf"/>
</dbReference>
<dbReference type="RefSeq" id="WP_237344912.1">
    <property type="nucleotide sequence ID" value="NZ_JABWGX010000006.1"/>
</dbReference>
<keyword evidence="3" id="KW-1185">Reference proteome</keyword>
<dbReference type="SMART" id="SM00421">
    <property type="entry name" value="HTH_LUXR"/>
    <property type="match status" value="1"/>
</dbReference>
<dbReference type="InterPro" id="IPR016032">
    <property type="entry name" value="Sig_transdc_resp-reg_C-effctor"/>
</dbReference>
<reference evidence="2 3" key="1">
    <citation type="submission" date="2023-07" db="EMBL/GenBank/DDBJ databases">
        <title>Genomic Encyclopedia of Type Strains, Phase IV (KMG-IV): sequencing the most valuable type-strain genomes for metagenomic binning, comparative biology and taxonomic classification.</title>
        <authorList>
            <person name="Goeker M."/>
        </authorList>
    </citation>
    <scope>NUCLEOTIDE SEQUENCE [LARGE SCALE GENOMIC DNA]</scope>
    <source>
        <strain evidence="2 3">DSM 3770</strain>
    </source>
</reference>
<name>A0ABU0L9E3_XANAG</name>